<accession>A0A448TDJ4</accession>
<proteinExistence type="predicted"/>
<reference evidence="1" key="1">
    <citation type="submission" date="2018-12" db="EMBL/GenBank/DDBJ databases">
        <authorList>
            <consortium name="Pathogen Informatics"/>
        </authorList>
    </citation>
    <scope>NUCLEOTIDE SEQUENCE [LARGE SCALE GENOMIC DNA]</scope>
    <source>
        <strain evidence="1">NCTC10643</strain>
    </source>
</reference>
<evidence type="ECO:0000313" key="1">
    <source>
        <dbReference type="EMBL" id="VEI78071.1"/>
    </source>
</evidence>
<dbReference type="AlphaFoldDB" id="A0A448TDJ4"/>
<dbReference type="EMBL" id="LR134495">
    <property type="protein sequence ID" value="VEI78071.1"/>
    <property type="molecule type" value="Genomic_DNA"/>
</dbReference>
<protein>
    <submittedName>
        <fullName evidence="1">Uncharacterized protein</fullName>
    </submittedName>
</protein>
<sequence>MSQGCQTLSVKKLKGLESPLKLCYIGSVLPFLFCKI</sequence>
<organism evidence="1 2">
    <name type="scientific">Mannheimia haemolytica</name>
    <name type="common">Pasteurella haemolytica</name>
    <dbReference type="NCBI Taxonomy" id="75985"/>
    <lineage>
        <taxon>Bacteria</taxon>
        <taxon>Pseudomonadati</taxon>
        <taxon>Pseudomonadota</taxon>
        <taxon>Gammaproteobacteria</taxon>
        <taxon>Pasteurellales</taxon>
        <taxon>Pasteurellaceae</taxon>
        <taxon>Mannheimia</taxon>
    </lineage>
</organism>
<gene>
    <name evidence="1" type="ORF">NCTC10643_01961</name>
</gene>
<evidence type="ECO:0000313" key="2">
    <source>
        <dbReference type="Proteomes" id="UP000271188"/>
    </source>
</evidence>
<dbReference type="Proteomes" id="UP000271188">
    <property type="component" value="Chromosome"/>
</dbReference>
<name>A0A448TDJ4_MANHA</name>